<feature type="domain" description="C2H2-type" evidence="3">
    <location>
        <begin position="208"/>
        <end position="230"/>
    </location>
</feature>
<evidence type="ECO:0000313" key="5">
    <source>
        <dbReference type="Proteomes" id="UP000797356"/>
    </source>
</evidence>
<dbReference type="GO" id="GO:0008270">
    <property type="term" value="F:zinc ion binding"/>
    <property type="evidence" value="ECO:0007669"/>
    <property type="project" value="UniProtKB-KW"/>
</dbReference>
<comment type="caution">
    <text evidence="4">The sequence shown here is derived from an EMBL/GenBank/DDBJ whole genome shotgun (WGS) entry which is preliminary data.</text>
</comment>
<dbReference type="GO" id="GO:0006355">
    <property type="term" value="P:regulation of DNA-templated transcription"/>
    <property type="evidence" value="ECO:0007669"/>
    <property type="project" value="InterPro"/>
</dbReference>
<evidence type="ECO:0000259" key="3">
    <source>
        <dbReference type="PROSITE" id="PS50157"/>
    </source>
</evidence>
<feature type="compositionally biased region" description="Low complexity" evidence="2">
    <location>
        <begin position="24"/>
        <end position="41"/>
    </location>
</feature>
<organism evidence="4 5">
    <name type="scientific">Cocos nucifera</name>
    <name type="common">Coconut palm</name>
    <dbReference type="NCBI Taxonomy" id="13894"/>
    <lineage>
        <taxon>Eukaryota</taxon>
        <taxon>Viridiplantae</taxon>
        <taxon>Streptophyta</taxon>
        <taxon>Embryophyta</taxon>
        <taxon>Tracheophyta</taxon>
        <taxon>Spermatophyta</taxon>
        <taxon>Magnoliopsida</taxon>
        <taxon>Liliopsida</taxon>
        <taxon>Arecaceae</taxon>
        <taxon>Arecoideae</taxon>
        <taxon>Cocoseae</taxon>
        <taxon>Attaleinae</taxon>
        <taxon>Cocos</taxon>
    </lineage>
</organism>
<dbReference type="PROSITE" id="PS50157">
    <property type="entry name" value="ZINC_FINGER_C2H2_2"/>
    <property type="match status" value="2"/>
</dbReference>
<reference evidence="4" key="2">
    <citation type="submission" date="2019-07" db="EMBL/GenBank/DDBJ databases">
        <authorList>
            <person name="Yang Y."/>
            <person name="Bocs S."/>
            <person name="Baudouin L."/>
        </authorList>
    </citation>
    <scope>NUCLEOTIDE SEQUENCE</scope>
    <source>
        <tissue evidence="4">Spear leaf of Hainan Tall coconut</tissue>
    </source>
</reference>
<evidence type="ECO:0000313" key="4">
    <source>
        <dbReference type="EMBL" id="KAG1362171.1"/>
    </source>
</evidence>
<evidence type="ECO:0000256" key="2">
    <source>
        <dbReference type="SAM" id="MobiDB-lite"/>
    </source>
</evidence>
<sequence>MGGHMRSHVTSATPPVKAQLLHDSSASSTSVSSREVLAVAPEEVEERGGDEDGKGIGFCYSLRENPRKSFRLVDPEFSSSFAAVDAGSSSVVQDGESETESSRAPRSHGRSSKRPRPAPLPPPEHPEREPASSVSDTTPEEDVALSLMMLSRDFWTKTKSEAEDEDEKQQSDGWEEDDKAAEKKGQIIARRLQPPHRSPAAARGKSKYQCVTCKKVFRSYQALGGHRASHKKSGGGCIAAVQTQIHGVESSEGNADREANKVHECSFCFRVFDSGQALGGHKRSHLASSATATTITISSPAPPPPPPFSGITKFGESFSFIDLNLPAPLEDDAELSAVSDAEFVAIYPSN</sequence>
<dbReference type="EMBL" id="CM017881">
    <property type="protein sequence ID" value="KAG1362171.1"/>
    <property type="molecule type" value="Genomic_DNA"/>
</dbReference>
<dbReference type="SUPFAM" id="SSF57667">
    <property type="entry name" value="beta-beta-alpha zinc fingers"/>
    <property type="match status" value="1"/>
</dbReference>
<dbReference type="OrthoDB" id="9411774at2759"/>
<feature type="region of interest" description="Disordered" evidence="2">
    <location>
        <begin position="81"/>
        <end position="143"/>
    </location>
</feature>
<proteinExistence type="predicted"/>
<feature type="domain" description="C2H2-type" evidence="3">
    <location>
        <begin position="263"/>
        <end position="290"/>
    </location>
</feature>
<feature type="compositionally biased region" description="Polar residues" evidence="2">
    <location>
        <begin position="81"/>
        <end position="92"/>
    </location>
</feature>
<gene>
    <name evidence="4" type="ORF">COCNU_10G003900</name>
</gene>
<reference evidence="4" key="1">
    <citation type="journal article" date="2017" name="Gigascience">
        <title>The genome draft of coconut (Cocos nucifera).</title>
        <authorList>
            <person name="Xiao Y."/>
            <person name="Xu P."/>
            <person name="Fan H."/>
            <person name="Baudouin L."/>
            <person name="Xia W."/>
            <person name="Bocs S."/>
            <person name="Xu J."/>
            <person name="Li Q."/>
            <person name="Guo A."/>
            <person name="Zhou L."/>
            <person name="Li J."/>
            <person name="Wu Y."/>
            <person name="Ma Z."/>
            <person name="Armero A."/>
            <person name="Issali A.E."/>
            <person name="Liu N."/>
            <person name="Peng M."/>
            <person name="Yang Y."/>
        </authorList>
    </citation>
    <scope>NUCLEOTIDE SEQUENCE</scope>
    <source>
        <tissue evidence="4">Spear leaf of Hainan Tall coconut</tissue>
    </source>
</reference>
<keyword evidence="1" id="KW-0862">Zinc</keyword>
<dbReference type="InterPro" id="IPR044303">
    <property type="entry name" value="ZAT1/4/9"/>
</dbReference>
<keyword evidence="1" id="KW-0479">Metal-binding</keyword>
<dbReference type="Pfam" id="PF13912">
    <property type="entry name" value="zf-C2H2_6"/>
    <property type="match status" value="2"/>
</dbReference>
<dbReference type="Gene3D" id="3.30.160.60">
    <property type="entry name" value="Classic Zinc Finger"/>
    <property type="match status" value="1"/>
</dbReference>
<name>A0A8K0N887_COCNU</name>
<evidence type="ECO:0000256" key="1">
    <source>
        <dbReference type="PROSITE-ProRule" id="PRU00042"/>
    </source>
</evidence>
<dbReference type="Proteomes" id="UP000797356">
    <property type="component" value="Chromosome 10"/>
</dbReference>
<accession>A0A8K0N887</accession>
<dbReference type="PANTHER" id="PTHR46326">
    <property type="entry name" value="ZINC FINGER PROTEIN ZAT1-RELATED"/>
    <property type="match status" value="1"/>
</dbReference>
<dbReference type="InterPro" id="IPR013087">
    <property type="entry name" value="Znf_C2H2_type"/>
</dbReference>
<feature type="region of interest" description="Disordered" evidence="2">
    <location>
        <begin position="158"/>
        <end position="203"/>
    </location>
</feature>
<dbReference type="InterPro" id="IPR036236">
    <property type="entry name" value="Znf_C2H2_sf"/>
</dbReference>
<feature type="region of interest" description="Disordered" evidence="2">
    <location>
        <begin position="1"/>
        <end position="58"/>
    </location>
</feature>
<keyword evidence="5" id="KW-1185">Reference proteome</keyword>
<feature type="compositionally biased region" description="Basic residues" evidence="2">
    <location>
        <begin position="105"/>
        <end position="116"/>
    </location>
</feature>
<dbReference type="PANTHER" id="PTHR46326:SF2">
    <property type="entry name" value="ZINC FINGER PROTEIN ZAT1-RELATED"/>
    <property type="match status" value="1"/>
</dbReference>
<dbReference type="SMART" id="SM00355">
    <property type="entry name" value="ZnF_C2H2"/>
    <property type="match status" value="2"/>
</dbReference>
<feature type="compositionally biased region" description="Acidic residues" evidence="2">
    <location>
        <begin position="162"/>
        <end position="179"/>
    </location>
</feature>
<dbReference type="PROSITE" id="PS00028">
    <property type="entry name" value="ZINC_FINGER_C2H2_1"/>
    <property type="match status" value="2"/>
</dbReference>
<keyword evidence="1" id="KW-0863">Zinc-finger</keyword>
<dbReference type="AlphaFoldDB" id="A0A8K0N887"/>
<protein>
    <submittedName>
        <fullName evidence="4">Zinc finger protein ZAT9-like</fullName>
    </submittedName>
</protein>